<dbReference type="InterPro" id="IPR029479">
    <property type="entry name" value="Nitroreductase"/>
</dbReference>
<sequence length="515" mass="58794">MNLNQFLYQLHYDVENLSPPGWEVDWMDAPLPYKLYQDVPAFSLTLEVPLSLEKVEVPAHPDLLTIGHFLWYTFAVTKVSQTLDPFEQIMEPYQSLRRFVPSGGGLYPSELYIYLKLPDLPIGVYHYDSAHHRLLLLREGNFDSFLKGALGHRCTIPSCFATVFVSTMFWKNYFKYNNFSYRLQGLDGGVLIGQLVEVSKRFGIESGVYFHFIDDAVNHLLGISEQEESVYAVIPLSVNPMNWKAYEHADLTSSDLCNRIPVIQRKHTVRSKRIKKYPMLLGMTEASKIHSSTGTHLYKMKSKPAEEASGWRLPYVEPLTYDLATACRRRFSPEMDFVLGKVSITQLASLLQETASSLCYRNDLRGCEAPLNLYCCLFNVEHIPDGCYVYDSKSHSLHLIRQGDYRTYLQYAMTMDNVNLQHIPVCIHIVGDSDFYLNSYGYRGYRIQQMEAGMLVQKLLLTATAFGMNGHPLLGFDASKCDHLYDLQSKGKTCLIQVPIGYYNNPPKLSGALHI</sequence>
<dbReference type="SUPFAM" id="SSF55469">
    <property type="entry name" value="FMN-dependent nitroreductase-like"/>
    <property type="match status" value="1"/>
</dbReference>
<dbReference type="NCBIfam" id="TIGR03605">
    <property type="entry name" value="antibiot_sagB"/>
    <property type="match status" value="1"/>
</dbReference>
<dbReference type="PANTHER" id="PTHR43745">
    <property type="entry name" value="NITROREDUCTASE MJ1384-RELATED"/>
    <property type="match status" value="1"/>
</dbReference>
<dbReference type="EMBL" id="JACXSI010000016">
    <property type="protein sequence ID" value="MBD3108337.1"/>
    <property type="molecule type" value="Genomic_DNA"/>
</dbReference>
<evidence type="ECO:0000313" key="2">
    <source>
        <dbReference type="EMBL" id="MBD3108337.1"/>
    </source>
</evidence>
<gene>
    <name evidence="2" type="ORF">IEO70_08155</name>
</gene>
<dbReference type="CDD" id="cd02142">
    <property type="entry name" value="McbC_SagB-like_oxidoreductase"/>
    <property type="match status" value="2"/>
</dbReference>
<dbReference type="RefSeq" id="WP_190997880.1">
    <property type="nucleotide sequence ID" value="NZ_JACXSI010000016.1"/>
</dbReference>
<evidence type="ECO:0000313" key="3">
    <source>
        <dbReference type="Proteomes" id="UP000602076"/>
    </source>
</evidence>
<dbReference type="Pfam" id="PF00881">
    <property type="entry name" value="Nitroreductase"/>
    <property type="match status" value="1"/>
</dbReference>
<dbReference type="Proteomes" id="UP000602076">
    <property type="component" value="Unassembled WGS sequence"/>
</dbReference>
<keyword evidence="3" id="KW-1185">Reference proteome</keyword>
<comment type="caution">
    <text evidence="2">The sequence shown here is derived from an EMBL/GenBank/DDBJ whole genome shotgun (WGS) entry which is preliminary data.</text>
</comment>
<feature type="domain" description="Nitroreductase" evidence="1">
    <location>
        <begin position="413"/>
        <end position="502"/>
    </location>
</feature>
<organism evidence="2 3">
    <name type="scientific">Peribacillus faecalis</name>
    <dbReference type="NCBI Taxonomy" id="2772559"/>
    <lineage>
        <taxon>Bacteria</taxon>
        <taxon>Bacillati</taxon>
        <taxon>Bacillota</taxon>
        <taxon>Bacilli</taxon>
        <taxon>Bacillales</taxon>
        <taxon>Bacillaceae</taxon>
        <taxon>Peribacillus</taxon>
    </lineage>
</organism>
<accession>A0A927HB87</accession>
<evidence type="ECO:0000259" key="1">
    <source>
        <dbReference type="Pfam" id="PF00881"/>
    </source>
</evidence>
<reference evidence="2" key="1">
    <citation type="submission" date="2020-09" db="EMBL/GenBank/DDBJ databases">
        <title>Bacillus faecalis sp. nov., a moderately halophilic bacterium isolated from cow faeces.</title>
        <authorList>
            <person name="Jiang L."/>
            <person name="Lee J."/>
        </authorList>
    </citation>
    <scope>NUCLEOTIDE SEQUENCE</scope>
    <source>
        <strain evidence="2">AGMB 02131</strain>
    </source>
</reference>
<name>A0A927HB87_9BACI</name>
<dbReference type="InterPro" id="IPR020051">
    <property type="entry name" value="SagB-type_dehydrogenase"/>
</dbReference>
<dbReference type="InterPro" id="IPR000415">
    <property type="entry name" value="Nitroreductase-like"/>
</dbReference>
<proteinExistence type="predicted"/>
<protein>
    <submittedName>
        <fullName evidence="2">SagB family peptide dehydrogenase</fullName>
    </submittedName>
</protein>
<dbReference type="PANTHER" id="PTHR43745:SF2">
    <property type="entry name" value="NITROREDUCTASE MJ1384-RELATED"/>
    <property type="match status" value="1"/>
</dbReference>
<dbReference type="Gene3D" id="3.40.109.10">
    <property type="entry name" value="NADH Oxidase"/>
    <property type="match status" value="2"/>
</dbReference>
<dbReference type="GO" id="GO:0016491">
    <property type="term" value="F:oxidoreductase activity"/>
    <property type="evidence" value="ECO:0007669"/>
    <property type="project" value="InterPro"/>
</dbReference>
<dbReference type="AlphaFoldDB" id="A0A927HB87"/>
<dbReference type="InterPro" id="IPR052544">
    <property type="entry name" value="Bacteriocin_Proc_Enz"/>
</dbReference>